<dbReference type="GO" id="GO:0003959">
    <property type="term" value="F:NADPH dehydrogenase activity"/>
    <property type="evidence" value="ECO:0007669"/>
    <property type="project" value="UniProtKB-EC"/>
</dbReference>
<proteinExistence type="predicted"/>
<dbReference type="EMBL" id="CAJVAP010000008">
    <property type="protein sequence ID" value="CAG7606209.1"/>
    <property type="molecule type" value="Genomic_DNA"/>
</dbReference>
<feature type="domain" description="NADH:flavin oxidoreductase/NADH oxidase N-terminal" evidence="6">
    <location>
        <begin position="6"/>
        <end position="345"/>
    </location>
</feature>
<comment type="cofactor">
    <cofactor evidence="1">
        <name>FMN</name>
        <dbReference type="ChEBI" id="CHEBI:58210"/>
    </cofactor>
</comment>
<reference evidence="7" key="1">
    <citation type="submission" date="2021-06" db="EMBL/GenBank/DDBJ databases">
        <authorList>
            <person name="Criscuolo A."/>
        </authorList>
    </citation>
    <scope>NUCLEOTIDE SEQUENCE</scope>
    <source>
        <strain evidence="7">CIP111803</strain>
    </source>
</reference>
<sequence length="364" mass="38783">MANPLLFQPLTLRGLEVRNRLWVSPMCQYSAIASSGADEGVPGDWHVAHLGGLARGGAAVVMVEATAVVPEGRISPRCLGLYSDEQEAAFSRIVPQVQAHGARIGIQLAHAGRKASVHPHLPGYPDAAVPEDEGGWQPVAPTAIPFGDLATPRELELDEIPGVIEAFVEASRRAVRAGFDLIEVHAAHGYLLHEFLSPLSNRRSDGYGGSPENRARLTREIVRALRAEHPDLPIVVRISGDEWVEGGFGREDSAQLVGWLAEDGADLIDCSSGGNVPRAPIPVGPSYQVGIADRVRTAGLPVGAVGLITSAEQAEGILATGQADIISLGRPLLADPHLPISWAHRLRAEDAAALVPPQYWRARF</sequence>
<name>A0A916NMK2_9MICO</name>
<evidence type="ECO:0000313" key="7">
    <source>
        <dbReference type="EMBL" id="CAG7606209.1"/>
    </source>
</evidence>
<accession>A0A916NMK2</accession>
<dbReference type="EC" id="1.6.99.1" evidence="7"/>
<comment type="caution">
    <text evidence="7">The sequence shown here is derived from an EMBL/GenBank/DDBJ whole genome shotgun (WGS) entry which is preliminary data.</text>
</comment>
<dbReference type="GO" id="GO:0050661">
    <property type="term" value="F:NADP binding"/>
    <property type="evidence" value="ECO:0007669"/>
    <property type="project" value="InterPro"/>
</dbReference>
<dbReference type="Proteomes" id="UP000693892">
    <property type="component" value="Unassembled WGS sequence"/>
</dbReference>
<evidence type="ECO:0000256" key="2">
    <source>
        <dbReference type="ARBA" id="ARBA00022630"/>
    </source>
</evidence>
<dbReference type="AlphaFoldDB" id="A0A916NMK2"/>
<dbReference type="PANTHER" id="PTHR43303:SF4">
    <property type="entry name" value="NADPH DEHYDROGENASE C23G7.10C-RELATED"/>
    <property type="match status" value="1"/>
</dbReference>
<keyword evidence="4" id="KW-0521">NADP</keyword>
<evidence type="ECO:0000259" key="6">
    <source>
        <dbReference type="Pfam" id="PF00724"/>
    </source>
</evidence>
<gene>
    <name evidence="7" type="primary">namA</name>
    <name evidence="7" type="ORF">LEUCIP111803_00900</name>
</gene>
<evidence type="ECO:0000256" key="4">
    <source>
        <dbReference type="ARBA" id="ARBA00022857"/>
    </source>
</evidence>
<evidence type="ECO:0000256" key="1">
    <source>
        <dbReference type="ARBA" id="ARBA00001917"/>
    </source>
</evidence>
<evidence type="ECO:0000256" key="5">
    <source>
        <dbReference type="ARBA" id="ARBA00023002"/>
    </source>
</evidence>
<evidence type="ECO:0000256" key="3">
    <source>
        <dbReference type="ARBA" id="ARBA00022643"/>
    </source>
</evidence>
<dbReference type="Pfam" id="PF00724">
    <property type="entry name" value="Oxidored_FMN"/>
    <property type="match status" value="1"/>
</dbReference>
<protein>
    <submittedName>
        <fullName evidence="7">NADPH dehydrogenase</fullName>
        <ecNumber evidence="7">1.6.99.1</ecNumber>
    </submittedName>
</protein>
<dbReference type="InterPro" id="IPR001155">
    <property type="entry name" value="OxRdtase_FMN_N"/>
</dbReference>
<organism evidence="7 8">
    <name type="scientific">Leucobacter soli</name>
    <dbReference type="NCBI Taxonomy" id="2812850"/>
    <lineage>
        <taxon>Bacteria</taxon>
        <taxon>Bacillati</taxon>
        <taxon>Actinomycetota</taxon>
        <taxon>Actinomycetes</taxon>
        <taxon>Micrococcales</taxon>
        <taxon>Microbacteriaceae</taxon>
        <taxon>Leucobacter</taxon>
    </lineage>
</organism>
<dbReference type="RefSeq" id="WP_218114524.1">
    <property type="nucleotide sequence ID" value="NZ_CAJVAP010000008.1"/>
</dbReference>
<dbReference type="GO" id="GO:0010181">
    <property type="term" value="F:FMN binding"/>
    <property type="evidence" value="ECO:0007669"/>
    <property type="project" value="InterPro"/>
</dbReference>
<keyword evidence="2" id="KW-0285">Flavoprotein</keyword>
<dbReference type="PANTHER" id="PTHR43303">
    <property type="entry name" value="NADPH DEHYDROGENASE C23G7.10C-RELATED"/>
    <property type="match status" value="1"/>
</dbReference>
<keyword evidence="8" id="KW-1185">Reference proteome</keyword>
<keyword evidence="3" id="KW-0288">FMN</keyword>
<evidence type="ECO:0000313" key="8">
    <source>
        <dbReference type="Proteomes" id="UP000693892"/>
    </source>
</evidence>
<dbReference type="InterPro" id="IPR044152">
    <property type="entry name" value="YqjM-like"/>
</dbReference>
<dbReference type="CDD" id="cd02932">
    <property type="entry name" value="OYE_YqiM_FMN"/>
    <property type="match status" value="1"/>
</dbReference>
<keyword evidence="5 7" id="KW-0560">Oxidoreductase</keyword>